<evidence type="ECO:0000313" key="5">
    <source>
        <dbReference type="Proteomes" id="UP000008743"/>
    </source>
</evidence>
<dbReference type="GO" id="GO:0005856">
    <property type="term" value="C:cytoskeleton"/>
    <property type="evidence" value="ECO:0007669"/>
    <property type="project" value="UniProtKB-SubCell"/>
</dbReference>
<proteinExistence type="predicted"/>
<dbReference type="AlphaFoldDB" id="A0A0D2UFR0"/>
<evidence type="ECO:0000256" key="3">
    <source>
        <dbReference type="ARBA" id="ARBA00023212"/>
    </source>
</evidence>
<organism evidence="4 5">
    <name type="scientific">Capsaspora owczarzaki (strain ATCC 30864)</name>
    <dbReference type="NCBI Taxonomy" id="595528"/>
    <lineage>
        <taxon>Eukaryota</taxon>
        <taxon>Filasterea</taxon>
        <taxon>Capsaspora</taxon>
    </lineage>
</organism>
<dbReference type="InParanoid" id="A0A0D2UFR0"/>
<protein>
    <submittedName>
        <fullName evidence="4">Uncharacterized protein</fullName>
    </submittedName>
</protein>
<dbReference type="OrthoDB" id="120976at2759"/>
<dbReference type="InterPro" id="IPR001611">
    <property type="entry name" value="Leu-rich_rpt"/>
</dbReference>
<dbReference type="PANTHER" id="PTHR24107">
    <property type="entry name" value="YNEIN REGULATORY COMPLEX SUBUNIT 5"/>
    <property type="match status" value="1"/>
</dbReference>
<dbReference type="Proteomes" id="UP000008743">
    <property type="component" value="Unassembled WGS sequence"/>
</dbReference>
<dbReference type="Gene3D" id="3.80.10.10">
    <property type="entry name" value="Ribonuclease Inhibitor"/>
    <property type="match status" value="1"/>
</dbReference>
<keyword evidence="2" id="KW-0963">Cytoplasm</keyword>
<evidence type="ECO:0000256" key="1">
    <source>
        <dbReference type="ARBA" id="ARBA00004245"/>
    </source>
</evidence>
<dbReference type="SUPFAM" id="SSF52047">
    <property type="entry name" value="RNI-like"/>
    <property type="match status" value="1"/>
</dbReference>
<dbReference type="RefSeq" id="XP_004347427.2">
    <property type="nucleotide sequence ID" value="XM_004347377.2"/>
</dbReference>
<evidence type="ECO:0000256" key="2">
    <source>
        <dbReference type="ARBA" id="ARBA00022490"/>
    </source>
</evidence>
<gene>
    <name evidence="4" type="ORF">CAOG_004680</name>
</gene>
<keyword evidence="5" id="KW-1185">Reference proteome</keyword>
<dbReference type="InterPro" id="IPR052410">
    <property type="entry name" value="DRC5"/>
</dbReference>
<reference evidence="5" key="1">
    <citation type="submission" date="2011-02" db="EMBL/GenBank/DDBJ databases">
        <title>The Genome Sequence of Capsaspora owczarzaki ATCC 30864.</title>
        <authorList>
            <person name="Russ C."/>
            <person name="Cuomo C."/>
            <person name="Burger G."/>
            <person name="Gray M.W."/>
            <person name="Holland P.W.H."/>
            <person name="King N."/>
            <person name="Lang F.B.F."/>
            <person name="Roger A.J."/>
            <person name="Ruiz-Trillo I."/>
            <person name="Young S.K."/>
            <person name="Zeng Q."/>
            <person name="Gargeya S."/>
            <person name="Alvarado L."/>
            <person name="Berlin A."/>
            <person name="Chapman S.B."/>
            <person name="Chen Z."/>
            <person name="Freedman E."/>
            <person name="Gellesch M."/>
            <person name="Goldberg J."/>
            <person name="Griggs A."/>
            <person name="Gujja S."/>
            <person name="Heilman E."/>
            <person name="Heiman D."/>
            <person name="Howarth C."/>
            <person name="Mehta T."/>
            <person name="Neiman D."/>
            <person name="Pearson M."/>
            <person name="Roberts A."/>
            <person name="Saif S."/>
            <person name="Shea T."/>
            <person name="Shenoy N."/>
            <person name="Sisk P."/>
            <person name="Stolte C."/>
            <person name="Sykes S."/>
            <person name="White J."/>
            <person name="Yandava C."/>
            <person name="Haas B."/>
            <person name="Nusbaum C."/>
            <person name="Birren B."/>
        </authorList>
    </citation>
    <scope>NUCLEOTIDE SEQUENCE</scope>
    <source>
        <strain evidence="5">ATCC 30864</strain>
    </source>
</reference>
<keyword evidence="3" id="KW-0206">Cytoskeleton</keyword>
<dbReference type="PANTHER" id="PTHR24107:SF2">
    <property type="entry name" value="NLR FAMILY CARD DOMAIN CONTAINING 3"/>
    <property type="match status" value="1"/>
</dbReference>
<name>A0A0D2UFR0_CAPO3</name>
<dbReference type="InterPro" id="IPR032675">
    <property type="entry name" value="LRR_dom_sf"/>
</dbReference>
<dbReference type="PhylomeDB" id="A0A0D2UFR0"/>
<dbReference type="SMART" id="SM00368">
    <property type="entry name" value="LRR_RI"/>
    <property type="match status" value="4"/>
</dbReference>
<evidence type="ECO:0000313" key="4">
    <source>
        <dbReference type="EMBL" id="KJE93971.1"/>
    </source>
</evidence>
<sequence length="341" mass="38225">MLSYQSMTERQRMVHDRVKNAKGQHYLDFSWIGDAEAQAIAEALKVNTKLTTLELNKNQIGDVGAQALAEALKVNTRLNFLQLSENQIGDAGAQSIAEALKVNKKLTFLFLADNQFGDAGAKAIAEALKVNTKLTTIDLMSNCIGKLGSQALKEACKGKSGFQLLIHRQINPLAFSLLPRLASAEDIQEVLRMLTSGVELEDEPASLPTLPIEIAEVIMDKACYWHGAWKIQRDYIDPVKIKPSQGNSIRVKTIQVFRDWEERPHDVDECVFRLTVHDERGKVRYKCAVHPTFATSNLDVATLLPASHPFLREMREGWQAQILRNDSVGDVRFESLYIGYF</sequence>
<dbReference type="EMBL" id="KE346366">
    <property type="protein sequence ID" value="KJE93971.1"/>
    <property type="molecule type" value="Genomic_DNA"/>
</dbReference>
<accession>A0A0D2UFR0</accession>
<dbReference type="Pfam" id="PF13516">
    <property type="entry name" value="LRR_6"/>
    <property type="match status" value="4"/>
</dbReference>
<dbReference type="eggNOG" id="KOG4308">
    <property type="taxonomic scope" value="Eukaryota"/>
</dbReference>
<comment type="subcellular location">
    <subcellularLocation>
        <location evidence="1">Cytoplasm</location>
        <location evidence="1">Cytoskeleton</location>
    </subcellularLocation>
</comment>